<dbReference type="InterPro" id="IPR001453">
    <property type="entry name" value="MoaB/Mog_dom"/>
</dbReference>
<keyword evidence="4" id="KW-0479">Metal-binding</keyword>
<keyword evidence="4" id="KW-0500">Molybdenum</keyword>
<dbReference type="EMBL" id="JAQHXR010000005">
    <property type="protein sequence ID" value="MDA3969533.1"/>
    <property type="molecule type" value="Genomic_DNA"/>
</dbReference>
<dbReference type="Gene3D" id="3.40.980.10">
    <property type="entry name" value="MoaB/Mog-like domain"/>
    <property type="match status" value="1"/>
</dbReference>
<dbReference type="EC" id="2.10.1.1" evidence="4"/>
<evidence type="ECO:0000313" key="7">
    <source>
        <dbReference type="Proteomes" id="UP001210261"/>
    </source>
</evidence>
<dbReference type="Proteomes" id="UP001210261">
    <property type="component" value="Unassembled WGS sequence"/>
</dbReference>
<reference evidence="6 7" key="1">
    <citation type="submission" date="2023-01" db="EMBL/GenBank/DDBJ databases">
        <title>Description of Helicobacter ibis sp. nov. isolated from faecal droppings of black-faced ibis (Theristicus melanopis).</title>
        <authorList>
            <person name="Lopez-Cantillo M."/>
            <person name="Vidal-Veuthey B."/>
            <person name="Mella A."/>
            <person name="De La Haba R."/>
            <person name="Collado L."/>
        </authorList>
    </citation>
    <scope>NUCLEOTIDE SEQUENCE [LARGE SCALE GENOMIC DNA]</scope>
    <source>
        <strain evidence="6 7">A82</strain>
    </source>
</reference>
<dbReference type="Gene3D" id="3.90.105.10">
    <property type="entry name" value="Molybdopterin biosynthesis moea protein, domain 2"/>
    <property type="match status" value="1"/>
</dbReference>
<keyword evidence="4" id="KW-0460">Magnesium</keyword>
<evidence type="ECO:0000256" key="1">
    <source>
        <dbReference type="ARBA" id="ARBA00002901"/>
    </source>
</evidence>
<feature type="domain" description="MoaB/Mog" evidence="5">
    <location>
        <begin position="173"/>
        <end position="311"/>
    </location>
</feature>
<evidence type="ECO:0000313" key="6">
    <source>
        <dbReference type="EMBL" id="MDA3969533.1"/>
    </source>
</evidence>
<evidence type="ECO:0000259" key="5">
    <source>
        <dbReference type="SMART" id="SM00852"/>
    </source>
</evidence>
<name>A0ABT4VFP2_9HELI</name>
<evidence type="ECO:0000256" key="2">
    <source>
        <dbReference type="ARBA" id="ARBA00010763"/>
    </source>
</evidence>
<evidence type="ECO:0000256" key="3">
    <source>
        <dbReference type="ARBA" id="ARBA00047317"/>
    </source>
</evidence>
<comment type="similarity">
    <text evidence="2 4">Belongs to the MoeA family.</text>
</comment>
<dbReference type="RefSeq" id="WP_271021894.1">
    <property type="nucleotide sequence ID" value="NZ_JAQHXR010000005.1"/>
</dbReference>
<dbReference type="InterPro" id="IPR038987">
    <property type="entry name" value="MoeA-like"/>
</dbReference>
<comment type="caution">
    <text evidence="6">The sequence shown here is derived from an EMBL/GenBank/DDBJ whole genome shotgun (WGS) entry which is preliminary data.</text>
</comment>
<comment type="catalytic activity">
    <reaction evidence="3">
        <text>adenylyl-molybdopterin + molybdate = Mo-molybdopterin + AMP + H(+)</text>
        <dbReference type="Rhea" id="RHEA:35047"/>
        <dbReference type="ChEBI" id="CHEBI:15378"/>
        <dbReference type="ChEBI" id="CHEBI:36264"/>
        <dbReference type="ChEBI" id="CHEBI:62727"/>
        <dbReference type="ChEBI" id="CHEBI:71302"/>
        <dbReference type="ChEBI" id="CHEBI:456215"/>
        <dbReference type="EC" id="2.10.1.1"/>
    </reaction>
</comment>
<comment type="cofactor">
    <cofactor evidence="4">
        <name>Mg(2+)</name>
        <dbReference type="ChEBI" id="CHEBI:18420"/>
    </cofactor>
</comment>
<dbReference type="InterPro" id="IPR036688">
    <property type="entry name" value="MoeA_C_domain_IV_sf"/>
</dbReference>
<dbReference type="SUPFAM" id="SSF53218">
    <property type="entry name" value="Molybdenum cofactor biosynthesis proteins"/>
    <property type="match status" value="1"/>
</dbReference>
<dbReference type="PANTHER" id="PTHR10192:SF5">
    <property type="entry name" value="GEPHYRIN"/>
    <property type="match status" value="1"/>
</dbReference>
<keyword evidence="7" id="KW-1185">Reference proteome</keyword>
<organism evidence="6 7">
    <name type="scientific">Helicobacter ibis</name>
    <dbReference type="NCBI Taxonomy" id="2962633"/>
    <lineage>
        <taxon>Bacteria</taxon>
        <taxon>Pseudomonadati</taxon>
        <taxon>Campylobacterota</taxon>
        <taxon>Epsilonproteobacteria</taxon>
        <taxon>Campylobacterales</taxon>
        <taxon>Helicobacteraceae</taxon>
        <taxon>Helicobacter</taxon>
    </lineage>
</organism>
<dbReference type="Pfam" id="PF03453">
    <property type="entry name" value="MoeA_N"/>
    <property type="match status" value="1"/>
</dbReference>
<comment type="function">
    <text evidence="1 4">Catalyzes the insertion of molybdate into adenylated molybdopterin with the concomitant release of AMP.</text>
</comment>
<keyword evidence="4" id="KW-0808">Transferase</keyword>
<dbReference type="Gene3D" id="2.40.340.10">
    <property type="entry name" value="MoeA, C-terminal, domain IV"/>
    <property type="match status" value="1"/>
</dbReference>
<dbReference type="InterPro" id="IPR036425">
    <property type="entry name" value="MoaB/Mog-like_dom_sf"/>
</dbReference>
<keyword evidence="4" id="KW-0501">Molybdenum cofactor biosynthesis</keyword>
<comment type="pathway">
    <text evidence="4">Cofactor biosynthesis; molybdopterin biosynthesis.</text>
</comment>
<protein>
    <recommendedName>
        <fullName evidence="4">Molybdopterin molybdenumtransferase</fullName>
        <ecNumber evidence="4">2.10.1.1</ecNumber>
    </recommendedName>
</protein>
<dbReference type="InterPro" id="IPR005110">
    <property type="entry name" value="MoeA_linker/N"/>
</dbReference>
<dbReference type="InterPro" id="IPR036135">
    <property type="entry name" value="MoeA_linker/N_sf"/>
</dbReference>
<dbReference type="Pfam" id="PF00994">
    <property type="entry name" value="MoCF_biosynth"/>
    <property type="match status" value="1"/>
</dbReference>
<dbReference type="SUPFAM" id="SSF63882">
    <property type="entry name" value="MoeA N-terminal region -like"/>
    <property type="match status" value="1"/>
</dbReference>
<gene>
    <name evidence="6" type="ORF">PF021_07620</name>
</gene>
<proteinExistence type="inferred from homology"/>
<dbReference type="Gene3D" id="2.170.190.11">
    <property type="entry name" value="Molybdopterin biosynthesis moea protein, domain 3"/>
    <property type="match status" value="1"/>
</dbReference>
<dbReference type="PANTHER" id="PTHR10192">
    <property type="entry name" value="MOLYBDOPTERIN BIOSYNTHESIS PROTEIN"/>
    <property type="match status" value="1"/>
</dbReference>
<sequence>MELTQAIKALELAGRNFKLETQILPLSSLNKRILSEDIICQKSLPAFDNSAMDGFACCLSDRQSKVIGTILAGDFSSLSIKSGESIKIMTGAKIPNGADFVVPFEEVEGGFSAEKIVLNKEYQKGQNIRIMGEEVSRGNILLSVGDELDSSALMILASQGISHASVYEKLKICVFSSGDELKEPWESAADYQIYNSNTTMIIENLKEVGIECSYGGVLRDDKDSIRAILDSAYDVIFTTGGASKGEADFMREILSENGEFIVDFINIKPGKPIMVSKYRSKNRDKFIVALPGNPLASCVLLKFLIIPFLRQLSGASAHYLQYISLKNTESFRKKNRVEAMLGDIKNGEFSVVRGYTSGEILPIFRSSAIAIFSQDRCDIESKDQIKILPFKSLWGKIESNYIN</sequence>
<dbReference type="SMART" id="SM00852">
    <property type="entry name" value="MoCF_biosynth"/>
    <property type="match status" value="1"/>
</dbReference>
<accession>A0ABT4VFP2</accession>
<dbReference type="CDD" id="cd00887">
    <property type="entry name" value="MoeA"/>
    <property type="match status" value="1"/>
</dbReference>
<evidence type="ECO:0000256" key="4">
    <source>
        <dbReference type="RuleBase" id="RU365090"/>
    </source>
</evidence>